<feature type="region of interest" description="Disordered" evidence="1">
    <location>
        <begin position="417"/>
        <end position="444"/>
    </location>
</feature>
<reference evidence="4 5" key="1">
    <citation type="submission" date="2019-05" db="EMBL/GenBank/DDBJ databases">
        <title>Verrucobacter flavum gen. nov., sp. nov. a new member of the family Verrucomicrobiaceae.</title>
        <authorList>
            <person name="Szuroczki S."/>
            <person name="Abbaszade G."/>
            <person name="Szabo A."/>
            <person name="Felfoldi T."/>
            <person name="Schumann P."/>
            <person name="Boka K."/>
            <person name="Keki Z."/>
            <person name="Toumi M."/>
            <person name="Toth E."/>
        </authorList>
    </citation>
    <scope>NUCLEOTIDE SEQUENCE [LARGE SCALE GENOMIC DNA]</scope>
    <source>
        <strain evidence="4 5">MG-N-17</strain>
    </source>
</reference>
<dbReference type="Pfam" id="PF00092">
    <property type="entry name" value="VWA"/>
    <property type="match status" value="1"/>
</dbReference>
<dbReference type="Gene3D" id="3.40.50.410">
    <property type="entry name" value="von Willebrand factor, type A domain"/>
    <property type="match status" value="1"/>
</dbReference>
<dbReference type="InterPro" id="IPR036465">
    <property type="entry name" value="vWFA_dom_sf"/>
</dbReference>
<dbReference type="SUPFAM" id="SSF53300">
    <property type="entry name" value="vWA-like"/>
    <property type="match status" value="1"/>
</dbReference>
<sequence length="444" mass="47307">MKIQSLSASLLAILAFASSASSATPGLQMTTELAHPRLPADKKMTAYLKVGLLGDEPPASKKRPPVNVAIVIDKSSSMAGDRIRDAREAAKQAIDLLSPEDIVSVVAYDSTVKTISSAAPLKDPAAVKAAIDKIQAGGMTALFAGVSKASEELRKHKNPDQVSRIILLSDGMANVGPATTEELGRLGVALAKENVSVSTLGLGLGYNEDLMTELALRSDGNHTFIQDSAALATVFQSEFGDLLSIVAQRLQVRIQCAEGIRPVRVLGLEADIENQTVTLNLNQLYAQQQRAILLEVEVPAGAKDTDADVASVTVSYIENATGKEQQISNRSVARRVSDAALVVASLNKSVMEDVAILIATEKEALAVKLNDEGRHAEAMKAYTDAAVWTAQQGKDLQSEKLNLLNTSQIQRQELFKEGGASANQARKMSKEADVKNRIGKSLSR</sequence>
<protein>
    <submittedName>
        <fullName evidence="4">VWA domain-containing protein</fullName>
    </submittedName>
</protein>
<dbReference type="AlphaFoldDB" id="A0A5R8KK59"/>
<dbReference type="InterPro" id="IPR002035">
    <property type="entry name" value="VWF_A"/>
</dbReference>
<accession>A0A5R8KK59</accession>
<dbReference type="EMBL" id="VAUV01000001">
    <property type="protein sequence ID" value="TLD72682.1"/>
    <property type="molecule type" value="Genomic_DNA"/>
</dbReference>
<keyword evidence="2" id="KW-0732">Signal</keyword>
<dbReference type="InterPro" id="IPR051266">
    <property type="entry name" value="CLCR"/>
</dbReference>
<feature type="chain" id="PRO_5024333804" evidence="2">
    <location>
        <begin position="24"/>
        <end position="444"/>
    </location>
</feature>
<evidence type="ECO:0000256" key="2">
    <source>
        <dbReference type="SAM" id="SignalP"/>
    </source>
</evidence>
<organism evidence="4 5">
    <name type="scientific">Phragmitibacter flavus</name>
    <dbReference type="NCBI Taxonomy" id="2576071"/>
    <lineage>
        <taxon>Bacteria</taxon>
        <taxon>Pseudomonadati</taxon>
        <taxon>Verrucomicrobiota</taxon>
        <taxon>Verrucomicrobiia</taxon>
        <taxon>Verrucomicrobiales</taxon>
        <taxon>Verrucomicrobiaceae</taxon>
        <taxon>Phragmitibacter</taxon>
    </lineage>
</organism>
<dbReference type="Proteomes" id="UP000306196">
    <property type="component" value="Unassembled WGS sequence"/>
</dbReference>
<gene>
    <name evidence="4" type="ORF">FEM03_00995</name>
</gene>
<evidence type="ECO:0000256" key="1">
    <source>
        <dbReference type="SAM" id="MobiDB-lite"/>
    </source>
</evidence>
<evidence type="ECO:0000313" key="5">
    <source>
        <dbReference type="Proteomes" id="UP000306196"/>
    </source>
</evidence>
<comment type="caution">
    <text evidence="4">The sequence shown here is derived from an EMBL/GenBank/DDBJ whole genome shotgun (WGS) entry which is preliminary data.</text>
</comment>
<feature type="signal peptide" evidence="2">
    <location>
        <begin position="1"/>
        <end position="23"/>
    </location>
</feature>
<evidence type="ECO:0000313" key="4">
    <source>
        <dbReference type="EMBL" id="TLD72682.1"/>
    </source>
</evidence>
<dbReference type="PANTHER" id="PTHR10579">
    <property type="entry name" value="CALCIUM-ACTIVATED CHLORIDE CHANNEL REGULATOR"/>
    <property type="match status" value="1"/>
</dbReference>
<feature type="domain" description="VWFA" evidence="3">
    <location>
        <begin position="67"/>
        <end position="246"/>
    </location>
</feature>
<proteinExistence type="predicted"/>
<dbReference type="PANTHER" id="PTHR10579:SF43">
    <property type="entry name" value="ZINC FINGER (C3HC4-TYPE RING FINGER) FAMILY PROTEIN"/>
    <property type="match status" value="1"/>
</dbReference>
<evidence type="ECO:0000259" key="3">
    <source>
        <dbReference type="PROSITE" id="PS50234"/>
    </source>
</evidence>
<dbReference type="OrthoDB" id="9781333at2"/>
<keyword evidence="5" id="KW-1185">Reference proteome</keyword>
<dbReference type="RefSeq" id="WP_138084305.1">
    <property type="nucleotide sequence ID" value="NZ_VAUV01000001.1"/>
</dbReference>
<dbReference type="SMART" id="SM00327">
    <property type="entry name" value="VWA"/>
    <property type="match status" value="1"/>
</dbReference>
<name>A0A5R8KK59_9BACT</name>
<dbReference type="PROSITE" id="PS50234">
    <property type="entry name" value="VWFA"/>
    <property type="match status" value="1"/>
</dbReference>